<sequence length="283" mass="30387">MQTFEFTVSDECNAQSRYSIEFSSSGGLTCQEDRNECEESLCFPGVSCMNTFGSYACGTCPSGMEGNGKTCKGDQPTINQNTPLTGHAAPLSHITTCANRPCFPGVLCFDRKPPYIGYVCGRCPAGFFGNGRICTKVPRPVQCDPPCEHGGTCVSQNTCSCAYGFVGPRCETMVCNRHCHNGGVCVSPDECKCRNGWSSPSCETAVCNPVCLNGGICVRPNMCTCPYGFYGPQCQRAVCIPPCKNGGHCVRTNVCSCTEGYTGRRCQKSKLQTSLCFPTFSDS</sequence>
<protein>
    <submittedName>
        <fullName evidence="7">von willebrand factor d and egf domain-containing</fullName>
    </submittedName>
</protein>
<dbReference type="InterPro" id="IPR000742">
    <property type="entry name" value="EGF"/>
</dbReference>
<feature type="domain" description="EGF-like" evidence="6">
    <location>
        <begin position="33"/>
        <end position="72"/>
    </location>
</feature>
<evidence type="ECO:0000313" key="8">
    <source>
        <dbReference type="Proteomes" id="UP000233556"/>
    </source>
</evidence>
<dbReference type="EMBL" id="KZ508507">
    <property type="protein sequence ID" value="PKU35119.1"/>
    <property type="molecule type" value="Genomic_DNA"/>
</dbReference>
<dbReference type="GO" id="GO:0009986">
    <property type="term" value="C:cell surface"/>
    <property type="evidence" value="ECO:0007669"/>
    <property type="project" value="TreeGrafter"/>
</dbReference>
<dbReference type="PANTHER" id="PTHR14949:SF52">
    <property type="entry name" value="VON WILLEBRAND FACTOR D AND EGF DOMAIN-CONTAINING PROTEIN"/>
    <property type="match status" value="1"/>
</dbReference>
<accession>A0A2I0TMU2</accession>
<dbReference type="OrthoDB" id="10045365at2759"/>
<evidence type="ECO:0000256" key="5">
    <source>
        <dbReference type="PROSITE-ProRule" id="PRU00076"/>
    </source>
</evidence>
<dbReference type="GO" id="GO:0005576">
    <property type="term" value="C:extracellular region"/>
    <property type="evidence" value="ECO:0007669"/>
    <property type="project" value="TreeGrafter"/>
</dbReference>
<feature type="disulfide bond" evidence="5">
    <location>
        <begin position="239"/>
        <end position="249"/>
    </location>
</feature>
<feature type="disulfide bond" evidence="5">
    <location>
        <begin position="175"/>
        <end position="185"/>
    </location>
</feature>
<dbReference type="PROSITE" id="PS00022">
    <property type="entry name" value="EGF_1"/>
    <property type="match status" value="2"/>
</dbReference>
<dbReference type="InterPro" id="IPR050969">
    <property type="entry name" value="Dev_Signal_Modulators"/>
</dbReference>
<evidence type="ECO:0000313" key="7">
    <source>
        <dbReference type="EMBL" id="PKU35119.1"/>
    </source>
</evidence>
<dbReference type="PROSITE" id="PS50026">
    <property type="entry name" value="EGF_3"/>
    <property type="match status" value="4"/>
</dbReference>
<keyword evidence="2" id="KW-0732">Signal</keyword>
<dbReference type="InterPro" id="IPR013111">
    <property type="entry name" value="EGF_extracell"/>
</dbReference>
<dbReference type="PROSITE" id="PS01187">
    <property type="entry name" value="EGF_CA"/>
    <property type="match status" value="1"/>
</dbReference>
<reference evidence="8" key="1">
    <citation type="submission" date="2017-11" db="EMBL/GenBank/DDBJ databases">
        <authorList>
            <person name="Lima N.C."/>
            <person name="Parody-Merino A.M."/>
            <person name="Battley P.F."/>
            <person name="Fidler A.E."/>
            <person name="Prosdocimi F."/>
        </authorList>
    </citation>
    <scope>NUCLEOTIDE SEQUENCE [LARGE SCALE GENOMIC DNA]</scope>
</reference>
<feature type="disulfide bond" evidence="5">
    <location>
        <begin position="193"/>
        <end position="202"/>
    </location>
</feature>
<feature type="domain" description="EGF-like" evidence="6">
    <location>
        <begin position="235"/>
        <end position="267"/>
    </location>
</feature>
<dbReference type="PROSITE" id="PS01186">
    <property type="entry name" value="EGF_2"/>
    <property type="match status" value="2"/>
</dbReference>
<keyword evidence="8" id="KW-1185">Reference proteome</keyword>
<dbReference type="Pfam" id="PF07974">
    <property type="entry name" value="EGF_2"/>
    <property type="match status" value="1"/>
</dbReference>
<dbReference type="FunFam" id="2.10.25.10:FF:000590">
    <property type="entry name" value="von Willebrand factor D and EGF domains"/>
    <property type="match status" value="1"/>
</dbReference>
<comment type="caution">
    <text evidence="5">Lacks conserved residue(s) required for the propagation of feature annotation.</text>
</comment>
<keyword evidence="1 5" id="KW-0245">EGF-like domain</keyword>
<dbReference type="Proteomes" id="UP000233556">
    <property type="component" value="Unassembled WGS sequence"/>
</dbReference>
<dbReference type="InterPro" id="IPR018097">
    <property type="entry name" value="EGF_Ca-bd_CS"/>
</dbReference>
<dbReference type="InterPro" id="IPR001881">
    <property type="entry name" value="EGF-like_Ca-bd_dom"/>
</dbReference>
<evidence type="ECO:0000256" key="2">
    <source>
        <dbReference type="ARBA" id="ARBA00022729"/>
    </source>
</evidence>
<dbReference type="SMART" id="SM00181">
    <property type="entry name" value="EGF"/>
    <property type="match status" value="6"/>
</dbReference>
<organism evidence="7 8">
    <name type="scientific">Limosa lapponica baueri</name>
    <dbReference type="NCBI Taxonomy" id="1758121"/>
    <lineage>
        <taxon>Eukaryota</taxon>
        <taxon>Metazoa</taxon>
        <taxon>Chordata</taxon>
        <taxon>Craniata</taxon>
        <taxon>Vertebrata</taxon>
        <taxon>Euteleostomi</taxon>
        <taxon>Archelosauria</taxon>
        <taxon>Archosauria</taxon>
        <taxon>Dinosauria</taxon>
        <taxon>Saurischia</taxon>
        <taxon>Theropoda</taxon>
        <taxon>Coelurosauria</taxon>
        <taxon>Aves</taxon>
        <taxon>Neognathae</taxon>
        <taxon>Neoaves</taxon>
        <taxon>Charadriiformes</taxon>
        <taxon>Scolopacidae</taxon>
        <taxon>Limosa</taxon>
    </lineage>
</organism>
<proteinExistence type="predicted"/>
<feature type="domain" description="EGF-like" evidence="6">
    <location>
        <begin position="139"/>
        <end position="171"/>
    </location>
</feature>
<evidence type="ECO:0000256" key="3">
    <source>
        <dbReference type="ARBA" id="ARBA00023054"/>
    </source>
</evidence>
<gene>
    <name evidence="7" type="ORF">llap_14577</name>
</gene>
<dbReference type="FunFam" id="2.10.25.10:FF:000831">
    <property type="entry name" value="von Willebrand factor D and EGF domains"/>
    <property type="match status" value="1"/>
</dbReference>
<keyword evidence="3" id="KW-0175">Coiled coil</keyword>
<dbReference type="AlphaFoldDB" id="A0A2I0TMU2"/>
<name>A0A2I0TMU2_LIMLA</name>
<dbReference type="PANTHER" id="PTHR14949">
    <property type="entry name" value="EGF-LIKE-DOMAIN, MULTIPLE 7, 8"/>
    <property type="match status" value="1"/>
</dbReference>
<dbReference type="SUPFAM" id="SSF57196">
    <property type="entry name" value="EGF/Laminin"/>
    <property type="match status" value="4"/>
</dbReference>
<feature type="domain" description="EGF-like" evidence="6">
    <location>
        <begin position="172"/>
        <end position="203"/>
    </location>
</feature>
<evidence type="ECO:0000259" key="6">
    <source>
        <dbReference type="PROSITE" id="PS50026"/>
    </source>
</evidence>
<feature type="disulfide bond" evidence="5">
    <location>
        <begin position="161"/>
        <end position="170"/>
    </location>
</feature>
<dbReference type="FunFam" id="2.10.25.10:FF:000490">
    <property type="entry name" value="von Willebrand factor D and EGF domain-containing protein"/>
    <property type="match status" value="1"/>
</dbReference>
<feature type="disulfide bond" evidence="5">
    <location>
        <begin position="143"/>
        <end position="153"/>
    </location>
</feature>
<evidence type="ECO:0000256" key="4">
    <source>
        <dbReference type="ARBA" id="ARBA00023157"/>
    </source>
</evidence>
<feature type="disulfide bond" evidence="5">
    <location>
        <begin position="257"/>
        <end position="266"/>
    </location>
</feature>
<dbReference type="SMART" id="SM00179">
    <property type="entry name" value="EGF_CA"/>
    <property type="match status" value="1"/>
</dbReference>
<dbReference type="GO" id="GO:0005509">
    <property type="term" value="F:calcium ion binding"/>
    <property type="evidence" value="ECO:0007669"/>
    <property type="project" value="InterPro"/>
</dbReference>
<reference evidence="8" key="2">
    <citation type="submission" date="2017-12" db="EMBL/GenBank/DDBJ databases">
        <title>Genome sequence of the Bar-tailed Godwit (Limosa lapponica baueri).</title>
        <authorList>
            <person name="Lima N.C.B."/>
            <person name="Parody-Merino A.M."/>
            <person name="Battley P.F."/>
            <person name="Fidler A.E."/>
            <person name="Prosdocimi F."/>
        </authorList>
    </citation>
    <scope>NUCLEOTIDE SEQUENCE [LARGE SCALE GENOMIC DNA]</scope>
</reference>
<evidence type="ECO:0000256" key="1">
    <source>
        <dbReference type="ARBA" id="ARBA00022536"/>
    </source>
</evidence>
<dbReference type="Gene3D" id="2.10.25.10">
    <property type="entry name" value="Laminin"/>
    <property type="match status" value="5"/>
</dbReference>
<dbReference type="GO" id="GO:0005102">
    <property type="term" value="F:signaling receptor binding"/>
    <property type="evidence" value="ECO:0007669"/>
    <property type="project" value="TreeGrafter"/>
</dbReference>
<keyword evidence="4 5" id="KW-1015">Disulfide bond</keyword>